<evidence type="ECO:0000313" key="10">
    <source>
        <dbReference type="EMBL" id="MBC5621543.1"/>
    </source>
</evidence>
<name>A0ABR7D0T0_9BACT</name>
<evidence type="ECO:0000256" key="5">
    <source>
        <dbReference type="ARBA" id="ARBA00023136"/>
    </source>
</evidence>
<sequence>MKRAHESFRGYPRWLCQLLLSVKIVLLSVSFSFAQQNTDRVSVDMKNASLAEVFDEIKRQTKLSFMFSNDDLKHVGRKDYAVKNVTVDSAMRECLEGTGLEYELTNNVVVIRKAPVKAEKVQQITLMGTVRDQKGETLPGVSIVIKGTALGGATDIDGRYSLALPLTKDMVLVFSYVGMLTKEVVYDGQKTIDVTLEENVKEMEEVVVTGIFTRKAESYTGAARTVKAEDLAKVSNMNVLQALKNLDPSFQVIESNQFGSDPNRVPEIQMRGASSFTDMKDKYQTNPNQPLFIVDGFEQTIEKVMDMDMNRVESITTLKDATAKALYGSKGANGVVVIETKRPAIGKMTVSYTGSMDIQAPDLSSYNLCNAWQKLEVERLSGVYTSSTNHPVSQQRLDELYAGLNKEVERGVNTYWLSKPLRTGIGHKHSLNFEGGDEFIRYNINVSYNNVAGVMKGSNRETFGGGFTFSYRYKSLLFREQLSLLHNKADNSPYGSFSDYAKLNPYWRANNEDGTIREVLNPVEVAYGSNPVYNPLINKTLNTKDESKYTDITNNFYIEWSVFDDLKATGRFGFTSRTDESDIFYPRDHTMFRDIDITDDAYFERGQYTKGNGKMTTLTTDIALNYSKTWDKHVMFANAQWSLGETKSESVTFQAEGFANDKLDYITHAQQYLAGGKPSGSESLSRETSFLASVNYSYDSRYLFDGNYRANASSLFGADRRWGHFWSVGAGWNMHNEKFLNDIGWLQRLKLRVSTGYTGSQNFNSYQAVSTYKYYSNEVYDNIIGSYLMSLANPDLQWQKTQDNNVGIDVSLFGRVDLTFDYYIKNTSNLLTPVTLPPSAGFSSYTENLGKSQNKGFELQVSVRAINDADKDLHLNVFGSLMHNTNKIKEINEALSSMNDDKDSDKDFNYDQSTKEKTTKPSVRYAEGQSMSAIWAVRSLGIDPGTGNELFLTKDGQLTYTWDANDQVVCGDELPKYTGTFGFNLDWKGFSVNTSFYFRLGGQMYNQTLVDKVENCDMTYNVDRRVYTGRWTTPGQKAEFKRVTDPNYFTRPTSRFVQDLSELQMTSLNVGYDFRNCKFMQNGIIERLKLSFYMNDVFRLSTVKTERGTDYPFARSFSFQLQATF</sequence>
<keyword evidence="3 7" id="KW-1134">Transmembrane beta strand</keyword>
<keyword evidence="11" id="KW-1185">Reference proteome</keyword>
<dbReference type="InterPro" id="IPR039426">
    <property type="entry name" value="TonB-dep_rcpt-like"/>
</dbReference>
<comment type="caution">
    <text evidence="10">The sequence shown here is derived from an EMBL/GenBank/DDBJ whole genome shotgun (WGS) entry which is preliminary data.</text>
</comment>
<keyword evidence="4 7" id="KW-0812">Transmembrane</keyword>
<dbReference type="Gene3D" id="2.170.130.10">
    <property type="entry name" value="TonB-dependent receptor, plug domain"/>
    <property type="match status" value="1"/>
</dbReference>
<comment type="similarity">
    <text evidence="7">Belongs to the TonB-dependent receptor family.</text>
</comment>
<evidence type="ECO:0000256" key="7">
    <source>
        <dbReference type="PROSITE-ProRule" id="PRU01360"/>
    </source>
</evidence>
<feature type="compositionally biased region" description="Basic and acidic residues" evidence="8">
    <location>
        <begin position="899"/>
        <end position="919"/>
    </location>
</feature>
<proteinExistence type="inferred from homology"/>
<dbReference type="InterPro" id="IPR036942">
    <property type="entry name" value="Beta-barrel_TonB_sf"/>
</dbReference>
<evidence type="ECO:0000256" key="1">
    <source>
        <dbReference type="ARBA" id="ARBA00004571"/>
    </source>
</evidence>
<keyword evidence="5 7" id="KW-0472">Membrane</keyword>
<feature type="domain" description="TonB-dependent receptor plug" evidence="9">
    <location>
        <begin position="217"/>
        <end position="335"/>
    </location>
</feature>
<organism evidence="10 11">
    <name type="scientific">Butyricimonas hominis</name>
    <dbReference type="NCBI Taxonomy" id="2763032"/>
    <lineage>
        <taxon>Bacteria</taxon>
        <taxon>Pseudomonadati</taxon>
        <taxon>Bacteroidota</taxon>
        <taxon>Bacteroidia</taxon>
        <taxon>Bacteroidales</taxon>
        <taxon>Odoribacteraceae</taxon>
        <taxon>Butyricimonas</taxon>
    </lineage>
</organism>
<dbReference type="InterPro" id="IPR012910">
    <property type="entry name" value="Plug_dom"/>
</dbReference>
<dbReference type="Gene3D" id="3.55.50.30">
    <property type="match status" value="1"/>
</dbReference>
<dbReference type="InterPro" id="IPR008969">
    <property type="entry name" value="CarboxyPept-like_regulatory"/>
</dbReference>
<dbReference type="EMBL" id="JACOOH010000004">
    <property type="protein sequence ID" value="MBC5621543.1"/>
    <property type="molecule type" value="Genomic_DNA"/>
</dbReference>
<keyword evidence="6 7" id="KW-0998">Cell outer membrane</keyword>
<dbReference type="Pfam" id="PF07715">
    <property type="entry name" value="Plug"/>
    <property type="match status" value="1"/>
</dbReference>
<protein>
    <submittedName>
        <fullName evidence="10">SusC/RagA family TonB-linked outer membrane protein</fullName>
    </submittedName>
</protein>
<dbReference type="SUPFAM" id="SSF56935">
    <property type="entry name" value="Porins"/>
    <property type="match status" value="1"/>
</dbReference>
<dbReference type="NCBIfam" id="TIGR04057">
    <property type="entry name" value="SusC_RagA_signa"/>
    <property type="match status" value="1"/>
</dbReference>
<reference evidence="10 11" key="1">
    <citation type="submission" date="2020-08" db="EMBL/GenBank/DDBJ databases">
        <title>Genome public.</title>
        <authorList>
            <person name="Liu C."/>
            <person name="Sun Q."/>
        </authorList>
    </citation>
    <scope>NUCLEOTIDE SEQUENCE [LARGE SCALE GENOMIC DNA]</scope>
    <source>
        <strain evidence="10 11">NSJ-56</strain>
    </source>
</reference>
<evidence type="ECO:0000256" key="8">
    <source>
        <dbReference type="SAM" id="MobiDB-lite"/>
    </source>
</evidence>
<comment type="subcellular location">
    <subcellularLocation>
        <location evidence="1 7">Cell outer membrane</location>
        <topology evidence="1 7">Multi-pass membrane protein</topology>
    </subcellularLocation>
</comment>
<dbReference type="Proteomes" id="UP000646484">
    <property type="component" value="Unassembled WGS sequence"/>
</dbReference>
<dbReference type="Gene3D" id="2.60.40.1120">
    <property type="entry name" value="Carboxypeptidase-like, regulatory domain"/>
    <property type="match status" value="1"/>
</dbReference>
<dbReference type="Pfam" id="PF13715">
    <property type="entry name" value="CarbopepD_reg_2"/>
    <property type="match status" value="1"/>
</dbReference>
<evidence type="ECO:0000256" key="2">
    <source>
        <dbReference type="ARBA" id="ARBA00022448"/>
    </source>
</evidence>
<dbReference type="Gene3D" id="2.40.170.20">
    <property type="entry name" value="TonB-dependent receptor, beta-barrel domain"/>
    <property type="match status" value="1"/>
</dbReference>
<dbReference type="InterPro" id="IPR037066">
    <property type="entry name" value="Plug_dom_sf"/>
</dbReference>
<evidence type="ECO:0000313" key="11">
    <source>
        <dbReference type="Proteomes" id="UP000646484"/>
    </source>
</evidence>
<evidence type="ECO:0000256" key="4">
    <source>
        <dbReference type="ARBA" id="ARBA00022692"/>
    </source>
</evidence>
<dbReference type="SUPFAM" id="SSF49464">
    <property type="entry name" value="Carboxypeptidase regulatory domain-like"/>
    <property type="match status" value="1"/>
</dbReference>
<evidence type="ECO:0000256" key="3">
    <source>
        <dbReference type="ARBA" id="ARBA00022452"/>
    </source>
</evidence>
<keyword evidence="2 7" id="KW-0813">Transport</keyword>
<evidence type="ECO:0000259" key="9">
    <source>
        <dbReference type="Pfam" id="PF07715"/>
    </source>
</evidence>
<dbReference type="NCBIfam" id="TIGR04056">
    <property type="entry name" value="OMP_RagA_SusC"/>
    <property type="match status" value="1"/>
</dbReference>
<dbReference type="InterPro" id="IPR023996">
    <property type="entry name" value="TonB-dep_OMP_SusC/RagA"/>
</dbReference>
<feature type="region of interest" description="Disordered" evidence="8">
    <location>
        <begin position="896"/>
        <end position="923"/>
    </location>
</feature>
<evidence type="ECO:0000256" key="6">
    <source>
        <dbReference type="ARBA" id="ARBA00023237"/>
    </source>
</evidence>
<dbReference type="RefSeq" id="WP_186976028.1">
    <property type="nucleotide sequence ID" value="NZ_JACOOH010000004.1"/>
</dbReference>
<gene>
    <name evidence="10" type="ORF">H8S64_10575</name>
</gene>
<dbReference type="InterPro" id="IPR023997">
    <property type="entry name" value="TonB-dep_OMP_SusC/RagA_CS"/>
</dbReference>
<dbReference type="PROSITE" id="PS52016">
    <property type="entry name" value="TONB_DEPENDENT_REC_3"/>
    <property type="match status" value="1"/>
</dbReference>
<accession>A0ABR7D0T0</accession>